<gene>
    <name evidence="1" type="ORF">PPAR1163_LOCUS25019</name>
    <name evidence="2" type="ORF">PPAR1163_LOCUS25020</name>
</gene>
<proteinExistence type="predicted"/>
<name>A0A6U4K3R9_9STRA</name>
<sequence>MDAGQLVAAAAHCVHHYRFKAAHAQRFWAQGRWAWLPRWLGGRGGAAPPRIGVWRAGQDVEFAPGFGVKEVDLGAVLFDPGFVHAHGLTFAAGFLLRCAQATMSGSDGGGRDPPEACGGDLERRLREADGHFFAALAQLSAGRVGVVPRTLFVHQ</sequence>
<reference evidence="2" key="1">
    <citation type="submission" date="2021-01" db="EMBL/GenBank/DDBJ databases">
        <authorList>
            <person name="Corre E."/>
            <person name="Pelletier E."/>
            <person name="Niang G."/>
            <person name="Scheremetjew M."/>
            <person name="Finn R."/>
            <person name="Kale V."/>
            <person name="Holt S."/>
            <person name="Cochrane G."/>
            <person name="Meng A."/>
            <person name="Brown T."/>
            <person name="Cohen L."/>
        </authorList>
    </citation>
    <scope>NUCLEOTIDE SEQUENCE</scope>
    <source>
        <strain evidence="2">CCMP2877</strain>
    </source>
</reference>
<dbReference type="EMBL" id="HBGJ01039748">
    <property type="protein sequence ID" value="CAD9266593.1"/>
    <property type="molecule type" value="Transcribed_RNA"/>
</dbReference>
<dbReference type="AlphaFoldDB" id="A0A6U4K3R9"/>
<organism evidence="2">
    <name type="scientific">Phaeomonas parva</name>
    <dbReference type="NCBI Taxonomy" id="124430"/>
    <lineage>
        <taxon>Eukaryota</taxon>
        <taxon>Sar</taxon>
        <taxon>Stramenopiles</taxon>
        <taxon>Ochrophyta</taxon>
        <taxon>Pinguiophyceae</taxon>
        <taxon>Pinguiochrysidales</taxon>
        <taxon>Pinguiochrysidaceae</taxon>
        <taxon>Phaeomonas</taxon>
    </lineage>
</organism>
<dbReference type="EMBL" id="HBGJ01039749">
    <property type="protein sequence ID" value="CAD9266594.1"/>
    <property type="molecule type" value="Transcribed_RNA"/>
</dbReference>
<evidence type="ECO:0000313" key="1">
    <source>
        <dbReference type="EMBL" id="CAD9266593.1"/>
    </source>
</evidence>
<evidence type="ECO:0000313" key="2">
    <source>
        <dbReference type="EMBL" id="CAD9266594.1"/>
    </source>
</evidence>
<accession>A0A6U4K3R9</accession>
<protein>
    <submittedName>
        <fullName evidence="2">Uncharacterized protein</fullName>
    </submittedName>
</protein>